<protein>
    <submittedName>
        <fullName evidence="1">Uncharacterized protein</fullName>
    </submittedName>
</protein>
<dbReference type="AlphaFoldDB" id="A0A0F5YC77"/>
<evidence type="ECO:0000313" key="2">
    <source>
        <dbReference type="Proteomes" id="UP000033607"/>
    </source>
</evidence>
<dbReference type="EMBL" id="LATL02000311">
    <property type="protein sequence ID" value="KKD36499.1"/>
    <property type="molecule type" value="Genomic_DNA"/>
</dbReference>
<accession>A0A0F5YC77</accession>
<gene>
    <name evidence="1" type="ORF">WN50_19425</name>
</gene>
<sequence>MEDWSKSFFEAVGTAVYEVEKLFEEVSRDWNQMVDELTKFSEEITEEVHNKIFPELEEYFNEIVEPILDIYFDLELEFDESEFEPFVTYVHPNSHQNAACRGCQHYHGQVYGGNLLVCAMHPTGVEDETCPDWEAP</sequence>
<dbReference type="RefSeq" id="WP_046280236.1">
    <property type="nucleotide sequence ID" value="NZ_LATL02000311.1"/>
</dbReference>
<dbReference type="Proteomes" id="UP000033607">
    <property type="component" value="Unassembled WGS sequence"/>
</dbReference>
<reference evidence="1 2" key="1">
    <citation type="submission" date="2015-06" db="EMBL/GenBank/DDBJ databases">
        <title>Draft genome assembly of filamentous brackish cyanobacterium Limnoraphis robusta strain CS-951.</title>
        <authorList>
            <person name="Willis A."/>
            <person name="Parks M."/>
            <person name="Burford M.A."/>
        </authorList>
    </citation>
    <scope>NUCLEOTIDE SEQUENCE [LARGE SCALE GENOMIC DNA]</scope>
    <source>
        <strain evidence="1 2">CS-951</strain>
    </source>
</reference>
<dbReference type="OrthoDB" id="511993at2"/>
<evidence type="ECO:0000313" key="1">
    <source>
        <dbReference type="EMBL" id="KKD36499.1"/>
    </source>
</evidence>
<organism evidence="1 2">
    <name type="scientific">Limnoraphis robusta CS-951</name>
    <dbReference type="NCBI Taxonomy" id="1637645"/>
    <lineage>
        <taxon>Bacteria</taxon>
        <taxon>Bacillati</taxon>
        <taxon>Cyanobacteriota</taxon>
        <taxon>Cyanophyceae</taxon>
        <taxon>Oscillatoriophycideae</taxon>
        <taxon>Oscillatoriales</taxon>
        <taxon>Sirenicapillariaceae</taxon>
        <taxon>Limnoraphis</taxon>
    </lineage>
</organism>
<proteinExistence type="predicted"/>
<comment type="caution">
    <text evidence="1">The sequence shown here is derived from an EMBL/GenBank/DDBJ whole genome shotgun (WGS) entry which is preliminary data.</text>
</comment>
<name>A0A0F5YC77_9CYAN</name>